<dbReference type="SUPFAM" id="SSF47095">
    <property type="entry name" value="HMG-box"/>
    <property type="match status" value="1"/>
</dbReference>
<evidence type="ECO:0000256" key="3">
    <source>
        <dbReference type="PROSITE-ProRule" id="PRU00267"/>
    </source>
</evidence>
<feature type="compositionally biased region" description="Polar residues" evidence="4">
    <location>
        <begin position="167"/>
        <end position="195"/>
    </location>
</feature>
<dbReference type="Proteomes" id="UP000827092">
    <property type="component" value="Unassembled WGS sequence"/>
</dbReference>
<evidence type="ECO:0000313" key="6">
    <source>
        <dbReference type="EMBL" id="KAG8200539.1"/>
    </source>
</evidence>
<name>A0AAV6VV55_9ARAC</name>
<keyword evidence="7" id="KW-1185">Reference proteome</keyword>
<dbReference type="SMART" id="SM00398">
    <property type="entry name" value="HMG"/>
    <property type="match status" value="1"/>
</dbReference>
<organism evidence="6 7">
    <name type="scientific">Oedothorax gibbosus</name>
    <dbReference type="NCBI Taxonomy" id="931172"/>
    <lineage>
        <taxon>Eukaryota</taxon>
        <taxon>Metazoa</taxon>
        <taxon>Ecdysozoa</taxon>
        <taxon>Arthropoda</taxon>
        <taxon>Chelicerata</taxon>
        <taxon>Arachnida</taxon>
        <taxon>Araneae</taxon>
        <taxon>Araneomorphae</taxon>
        <taxon>Entelegynae</taxon>
        <taxon>Araneoidea</taxon>
        <taxon>Linyphiidae</taxon>
        <taxon>Erigoninae</taxon>
        <taxon>Oedothorax</taxon>
    </lineage>
</organism>
<proteinExistence type="predicted"/>
<dbReference type="InterPro" id="IPR051356">
    <property type="entry name" value="SOX/SOX-like_TF"/>
</dbReference>
<evidence type="ECO:0000256" key="2">
    <source>
        <dbReference type="ARBA" id="ARBA00023242"/>
    </source>
</evidence>
<comment type="caution">
    <text evidence="6">The sequence shown here is derived from an EMBL/GenBank/DDBJ whole genome shotgun (WGS) entry which is preliminary data.</text>
</comment>
<dbReference type="AlphaFoldDB" id="A0AAV6VV55"/>
<evidence type="ECO:0000256" key="1">
    <source>
        <dbReference type="ARBA" id="ARBA00023125"/>
    </source>
</evidence>
<feature type="DNA-binding region" description="HMG box" evidence="3">
    <location>
        <begin position="36"/>
        <end position="104"/>
    </location>
</feature>
<dbReference type="PANTHER" id="PTHR45789">
    <property type="entry name" value="FI18025P1"/>
    <property type="match status" value="1"/>
</dbReference>
<feature type="compositionally biased region" description="Pro residues" evidence="4">
    <location>
        <begin position="201"/>
        <end position="211"/>
    </location>
</feature>
<dbReference type="EMBL" id="JAFNEN010000015">
    <property type="protein sequence ID" value="KAG8200539.1"/>
    <property type="molecule type" value="Genomic_DNA"/>
</dbReference>
<feature type="compositionally biased region" description="Basic residues" evidence="4">
    <location>
        <begin position="119"/>
        <end position="131"/>
    </location>
</feature>
<dbReference type="Pfam" id="PF00505">
    <property type="entry name" value="HMG_box"/>
    <property type="match status" value="1"/>
</dbReference>
<gene>
    <name evidence="6" type="ORF">JTE90_000612</name>
</gene>
<dbReference type="Gene3D" id="1.10.30.10">
    <property type="entry name" value="High mobility group box domain"/>
    <property type="match status" value="1"/>
</dbReference>
<sequence>MEKYAKKEETAKRGSTTPLEPRLANLILHPRSAEKIARPPNAFMIFAQENRKALAMKYPEHSNKAISSMLGQWWKGLGVSSKKKYFDQSKMMHELHKKQHPGYVYSPRVARMKKEEKKRFRKLKSQSKKQKKENDDESETVTFYKMEDTEAISPVDLKPATPEYVPNNPQFFSNETNSVETNQEETSSMTSEDQVQSAQHPSPPSFQPSPPSFQISPTFQPLPPSYGPPSSLGRAPEELGLQPPFLEPYYRQRPILCGCVQCEQGRAYAYGTPMYPRWNPHGIDYMNEYGAMSPTRSYNPSTEHSDYKNHLFSPYQHYPSHASFENSHRFQYDPFHDFRTGCYSCPPYMRCHMSYGDNPRSLHGNPSNTHMQYPGWFPDSRCTYFPPSSVSDSRYCPPRPKTGQCIEYGDRVQYRDLDSNSLHLSHHVPKSKPFHATDIEASTENSNFPNGKSLEADPFSSNSMEANKNLIDENIEAETVEADPLLSSTIPVEEESSEQVDNASDHPCLQATDSCQSDQFHDCEGIPLEKIPTIFYANDSNEQNARILTNDSLIEPNFRNFELPSDVACYAYYESDVGFQFEGFVNQAFKNNDDEVINVVDVEEVSQASNIEAKESVVVKTDAQAEQSIQ</sequence>
<feature type="region of interest" description="Disordered" evidence="4">
    <location>
        <begin position="442"/>
        <end position="461"/>
    </location>
</feature>
<keyword evidence="2 3" id="KW-0539">Nucleus</keyword>
<dbReference type="PANTHER" id="PTHR45789:SF2">
    <property type="entry name" value="FI18025P1"/>
    <property type="match status" value="1"/>
</dbReference>
<feature type="region of interest" description="Disordered" evidence="4">
    <location>
        <begin position="114"/>
        <end position="142"/>
    </location>
</feature>
<feature type="compositionally biased region" description="Basic and acidic residues" evidence="4">
    <location>
        <begin position="1"/>
        <end position="12"/>
    </location>
</feature>
<feature type="region of interest" description="Disordered" evidence="4">
    <location>
        <begin position="157"/>
        <end position="237"/>
    </location>
</feature>
<accession>A0AAV6VV55</accession>
<dbReference type="GO" id="GO:0000981">
    <property type="term" value="F:DNA-binding transcription factor activity, RNA polymerase II-specific"/>
    <property type="evidence" value="ECO:0007669"/>
    <property type="project" value="TreeGrafter"/>
</dbReference>
<dbReference type="GO" id="GO:0005634">
    <property type="term" value="C:nucleus"/>
    <property type="evidence" value="ECO:0007669"/>
    <property type="project" value="UniProtKB-UniRule"/>
</dbReference>
<evidence type="ECO:0000313" key="7">
    <source>
        <dbReference type="Proteomes" id="UP000827092"/>
    </source>
</evidence>
<dbReference type="InterPro" id="IPR036910">
    <property type="entry name" value="HMG_box_dom_sf"/>
</dbReference>
<keyword evidence="1 3" id="KW-0238">DNA-binding</keyword>
<evidence type="ECO:0000259" key="5">
    <source>
        <dbReference type="PROSITE" id="PS50118"/>
    </source>
</evidence>
<evidence type="ECO:0000256" key="4">
    <source>
        <dbReference type="SAM" id="MobiDB-lite"/>
    </source>
</evidence>
<dbReference type="InterPro" id="IPR009071">
    <property type="entry name" value="HMG_box_dom"/>
</dbReference>
<feature type="region of interest" description="Disordered" evidence="4">
    <location>
        <begin position="1"/>
        <end position="21"/>
    </location>
</feature>
<feature type="domain" description="HMG box" evidence="5">
    <location>
        <begin position="36"/>
        <end position="104"/>
    </location>
</feature>
<protein>
    <recommendedName>
        <fullName evidence="5">HMG box domain-containing protein</fullName>
    </recommendedName>
</protein>
<reference evidence="6 7" key="1">
    <citation type="journal article" date="2022" name="Nat. Ecol. Evol.">
        <title>A masculinizing supergene underlies an exaggerated male reproductive morph in a spider.</title>
        <authorList>
            <person name="Hendrickx F."/>
            <person name="De Corte Z."/>
            <person name="Sonet G."/>
            <person name="Van Belleghem S.M."/>
            <person name="Kostlbacher S."/>
            <person name="Vangestel C."/>
        </authorList>
    </citation>
    <scope>NUCLEOTIDE SEQUENCE [LARGE SCALE GENOMIC DNA]</scope>
    <source>
        <strain evidence="6">W744_W776</strain>
    </source>
</reference>
<dbReference type="GO" id="GO:0000978">
    <property type="term" value="F:RNA polymerase II cis-regulatory region sequence-specific DNA binding"/>
    <property type="evidence" value="ECO:0007669"/>
    <property type="project" value="TreeGrafter"/>
</dbReference>
<dbReference type="PROSITE" id="PS50118">
    <property type="entry name" value="HMG_BOX_2"/>
    <property type="match status" value="1"/>
</dbReference>